<name>A0A239LFD5_EKHLU</name>
<dbReference type="SUPFAM" id="SSF52540">
    <property type="entry name" value="P-loop containing nucleoside triphosphate hydrolases"/>
    <property type="match status" value="1"/>
</dbReference>
<protein>
    <submittedName>
        <fullName evidence="2">5-methylcytosine-specific restriction enzyme B</fullName>
    </submittedName>
</protein>
<dbReference type="AlphaFoldDB" id="A0A239LFD5"/>
<feature type="domain" description="AAA+ ATPase" evidence="1">
    <location>
        <begin position="613"/>
        <end position="780"/>
    </location>
</feature>
<dbReference type="InterPro" id="IPR052934">
    <property type="entry name" value="Methyl-DNA_Rec/Restrict_Enz"/>
</dbReference>
<sequence length="874" mass="101262">MEKQLSYIHDLAKTYDSYNEDPSKLIDDLNQLSEQDLAEVKEKYGSSNDRFKPVNLLRAEIAKKLLAEGAVNEESIEEIKENIRAKKVDLFKGYDEKYIQEFQAYEYKKRDVFANWQRLWTVLHPFFFKGTIRETTNIYLEQIASTLREDLEVIDYDYHTVDFYGSNNFGDIRSWIALYPKVKESHKNAYQFFMTIGANIDISVVAGSEVREPKKFEFKKVDSYQDALSYFQSVKEEVITINKGLKNFFKFAPGPQAAEWETFRSQNIAALDFSELEVGDISQYGSLAELNVAAGLPEDSQSNKTWNLWHFFNANKGDVLFATRGVSTCLGVGVIDSKYEYNTSTDSYRHTREVKWIVDKVYQYKSNDLKGYKNLFRPDTFSPVLISDFLLSEYVRLYPELTTVFAKDKIEVKPITKASEKAKEEVDEIEEEVGEEASFWWLNANPKMWSITSHNVGDVQTYTSRNERGNKRRIYKHFEAVKPGDLMIGYESSPVKQVKALFQITKGLHTTQEEGEVIEFELLEKLEIPIDWSELIDIKGLIECEVLINNQGSLFKLTEDEFDIIRDLVDSRNIEYEKKQVGAKKKAYTYEEDADKPFIPIDEFHSITQLLLRKKNIILQGPPGVGKTFVAKRIAYEIMKEANDSQIEMVQFHQSYAYEDFIQGLRPSTSGFKRKNGIFYSFAKQAHAHPDRKFFFIIDEINRGNLSKIFGELMMLIEHDKRSSNNAIKLTYAEDEEESFYLPENLYLIGTMNTADRSLSIVDYALRRRFSFISLKPNFGEVFLEFLKSKNVSPDFGKKLSQALEGVNKSIREDDNLGDGFQIGHSYFCPSENITNEQEWFQSIIRFEIHPLLDEIWFDDSDQVSKMLSALTIA</sequence>
<dbReference type="GO" id="GO:0016887">
    <property type="term" value="F:ATP hydrolysis activity"/>
    <property type="evidence" value="ECO:0007669"/>
    <property type="project" value="InterPro"/>
</dbReference>
<dbReference type="SUPFAM" id="SSF88697">
    <property type="entry name" value="PUA domain-like"/>
    <property type="match status" value="1"/>
</dbReference>
<evidence type="ECO:0000259" key="1">
    <source>
        <dbReference type="SMART" id="SM00382"/>
    </source>
</evidence>
<dbReference type="InterPro" id="IPR015947">
    <property type="entry name" value="PUA-like_sf"/>
</dbReference>
<proteinExistence type="predicted"/>
<dbReference type="RefSeq" id="WP_144017450.1">
    <property type="nucleotide sequence ID" value="NZ_FZPD01000005.1"/>
</dbReference>
<gene>
    <name evidence="2" type="ORF">SAMN05421640_3193</name>
</gene>
<dbReference type="OrthoDB" id="9781481at2"/>
<dbReference type="EMBL" id="FZPD01000005">
    <property type="protein sequence ID" value="SNT28652.1"/>
    <property type="molecule type" value="Genomic_DNA"/>
</dbReference>
<evidence type="ECO:0000313" key="3">
    <source>
        <dbReference type="Proteomes" id="UP000198393"/>
    </source>
</evidence>
<dbReference type="Proteomes" id="UP000198393">
    <property type="component" value="Unassembled WGS sequence"/>
</dbReference>
<dbReference type="GO" id="GO:0005524">
    <property type="term" value="F:ATP binding"/>
    <property type="evidence" value="ECO:0007669"/>
    <property type="project" value="InterPro"/>
</dbReference>
<dbReference type="InterPro" id="IPR011704">
    <property type="entry name" value="ATPase_dyneun-rel_AAA"/>
</dbReference>
<dbReference type="CDD" id="cd00009">
    <property type="entry name" value="AAA"/>
    <property type="match status" value="1"/>
</dbReference>
<keyword evidence="3" id="KW-1185">Reference proteome</keyword>
<organism evidence="2 3">
    <name type="scientific">Ekhidna lutea</name>
    <dbReference type="NCBI Taxonomy" id="447679"/>
    <lineage>
        <taxon>Bacteria</taxon>
        <taxon>Pseudomonadati</taxon>
        <taxon>Bacteroidota</taxon>
        <taxon>Cytophagia</taxon>
        <taxon>Cytophagales</taxon>
        <taxon>Reichenbachiellaceae</taxon>
        <taxon>Ekhidna</taxon>
    </lineage>
</organism>
<dbReference type="PANTHER" id="PTHR37291:SF1">
    <property type="entry name" value="TYPE IV METHYL-DIRECTED RESTRICTION ENZYME ECOKMCRB SUBUNIT"/>
    <property type="match status" value="1"/>
</dbReference>
<dbReference type="Gene3D" id="3.40.50.300">
    <property type="entry name" value="P-loop containing nucleotide triphosphate hydrolases"/>
    <property type="match status" value="1"/>
</dbReference>
<dbReference type="InterPro" id="IPR003593">
    <property type="entry name" value="AAA+_ATPase"/>
</dbReference>
<dbReference type="Gene3D" id="3.10.590.10">
    <property type="entry name" value="ph1033 like domains"/>
    <property type="match status" value="1"/>
</dbReference>
<dbReference type="PANTHER" id="PTHR37291">
    <property type="entry name" value="5-METHYLCYTOSINE-SPECIFIC RESTRICTION ENZYME B"/>
    <property type="match status" value="1"/>
</dbReference>
<dbReference type="SMART" id="SM00382">
    <property type="entry name" value="AAA"/>
    <property type="match status" value="1"/>
</dbReference>
<evidence type="ECO:0000313" key="2">
    <source>
        <dbReference type="EMBL" id="SNT28652.1"/>
    </source>
</evidence>
<accession>A0A239LFD5</accession>
<dbReference type="Pfam" id="PF07728">
    <property type="entry name" value="AAA_5"/>
    <property type="match status" value="1"/>
</dbReference>
<reference evidence="2 3" key="1">
    <citation type="submission" date="2017-06" db="EMBL/GenBank/DDBJ databases">
        <authorList>
            <person name="Kim H.J."/>
            <person name="Triplett B.A."/>
        </authorList>
    </citation>
    <scope>NUCLEOTIDE SEQUENCE [LARGE SCALE GENOMIC DNA]</scope>
    <source>
        <strain evidence="2 3">DSM 19307</strain>
    </source>
</reference>
<dbReference type="InterPro" id="IPR027417">
    <property type="entry name" value="P-loop_NTPase"/>
</dbReference>